<keyword evidence="2" id="KW-1185">Reference proteome</keyword>
<dbReference type="EMBL" id="BAAAPC010000018">
    <property type="protein sequence ID" value="GAA2008367.1"/>
    <property type="molecule type" value="Genomic_DNA"/>
</dbReference>
<evidence type="ECO:0000313" key="1">
    <source>
        <dbReference type="EMBL" id="GAA2008367.1"/>
    </source>
</evidence>
<dbReference type="SUPFAM" id="SSF56801">
    <property type="entry name" value="Acetyl-CoA synthetase-like"/>
    <property type="match status" value="1"/>
</dbReference>
<protein>
    <submittedName>
        <fullName evidence="1">Uncharacterized protein</fullName>
    </submittedName>
</protein>
<organism evidence="1 2">
    <name type="scientific">Nocardiopsis rhodophaea</name>
    <dbReference type="NCBI Taxonomy" id="280238"/>
    <lineage>
        <taxon>Bacteria</taxon>
        <taxon>Bacillati</taxon>
        <taxon>Actinomycetota</taxon>
        <taxon>Actinomycetes</taxon>
        <taxon>Streptosporangiales</taxon>
        <taxon>Nocardiopsidaceae</taxon>
        <taxon>Nocardiopsis</taxon>
    </lineage>
</organism>
<dbReference type="RefSeq" id="WP_344100913.1">
    <property type="nucleotide sequence ID" value="NZ_BAAAPC010000018.1"/>
</dbReference>
<reference evidence="2" key="1">
    <citation type="journal article" date="2019" name="Int. J. Syst. Evol. Microbiol.">
        <title>The Global Catalogue of Microorganisms (GCM) 10K type strain sequencing project: providing services to taxonomists for standard genome sequencing and annotation.</title>
        <authorList>
            <consortium name="The Broad Institute Genomics Platform"/>
            <consortium name="The Broad Institute Genome Sequencing Center for Infectious Disease"/>
            <person name="Wu L."/>
            <person name="Ma J."/>
        </authorList>
    </citation>
    <scope>NUCLEOTIDE SEQUENCE [LARGE SCALE GENOMIC DNA]</scope>
    <source>
        <strain evidence="2">JCM 15313</strain>
    </source>
</reference>
<proteinExistence type="predicted"/>
<sequence>MAEDAESAAVEGRRGGTDAWFSDDDTVIGSVGGAGMLLVAPGTGTVTALSPEDRRAAVDVGARTLAAAGVGAGDRVVVALNNEGAQAGTLLAEAAVAAGASAAAIGPRGRMRLHGALEVVGATTIVATTTGAMDLLSRLHLEFGLDPLDLGLRRILLAGEIAAPGARRQLAEEFDAEVTDLLVDPRFQAPLARGVEGTLVPTVAGTVGLAPLTEDRLLVPPYPAGAAEIVTRPLWHSELSSATVRTGLVAVLGRGATAIPLPRHTVGDRVLVRGQWLSVARLERALAPIDGIAHWTLHVTRPGTLDTATLRVVFARPSLVENPMWRGRIEQVLAGLTPVRIDLVIEPHTDDEHRPGAVADDRGHHLARTRAEAEGHHHADLPHP</sequence>
<gene>
    <name evidence="1" type="ORF">GCM10009799_40050</name>
</gene>
<dbReference type="InterPro" id="IPR042099">
    <property type="entry name" value="ANL_N_sf"/>
</dbReference>
<accession>A0ABP5EZZ4</accession>
<name>A0ABP5EZZ4_9ACTN</name>
<evidence type="ECO:0000313" key="2">
    <source>
        <dbReference type="Proteomes" id="UP001501585"/>
    </source>
</evidence>
<dbReference type="Proteomes" id="UP001501585">
    <property type="component" value="Unassembled WGS sequence"/>
</dbReference>
<dbReference type="Gene3D" id="3.40.50.12780">
    <property type="entry name" value="N-terminal domain of ligase-like"/>
    <property type="match status" value="1"/>
</dbReference>
<comment type="caution">
    <text evidence="1">The sequence shown here is derived from an EMBL/GenBank/DDBJ whole genome shotgun (WGS) entry which is preliminary data.</text>
</comment>